<evidence type="ECO:0000313" key="2">
    <source>
        <dbReference type="EMBL" id="ODM19857.1"/>
    </source>
</evidence>
<dbReference type="STRING" id="573508.A0A1E3BG17"/>
<accession>A0A1E3BG17</accession>
<sequence length="329" mass="37089">MFFQSSDKLLWLCLGVSLFFAVRGIATDLRRVRDLTEIKHVKKEDKMISEGTEDVLKLDTLLKLSESTSYDLRAAALRIISERATKGQTRDLLLEDLASKDHKRRGKALNAMWFLVSNRALSRTSVCVRLKDPPTYTAIVDCLCNFLEEHTEETCTTVSPILPKTRPLGEKKALSILNAILQEDIPAALEAGVLTRWLTKYPFPCALAEPSRRQDVVILMKSWWTDDPVMSSIFGTLSSHPDGKKQLRKHGLMGSMMEENDDDDDVDSDVWMIDGEDIAGSSRYSGPRVREGTVEEQAVRRRRREAMVLSDGEHPLGNEDIIQLPLQSS</sequence>
<organism evidence="2 3">
    <name type="scientific">Aspergillus cristatus</name>
    <name type="common">Chinese Fuzhuan brick tea-fermentation fungus</name>
    <name type="synonym">Eurotium cristatum</name>
    <dbReference type="NCBI Taxonomy" id="573508"/>
    <lineage>
        <taxon>Eukaryota</taxon>
        <taxon>Fungi</taxon>
        <taxon>Dikarya</taxon>
        <taxon>Ascomycota</taxon>
        <taxon>Pezizomycotina</taxon>
        <taxon>Eurotiomycetes</taxon>
        <taxon>Eurotiomycetidae</taxon>
        <taxon>Eurotiales</taxon>
        <taxon>Aspergillaceae</taxon>
        <taxon>Aspergillus</taxon>
        <taxon>Aspergillus subgen. Aspergillus</taxon>
    </lineage>
</organism>
<dbReference type="InterPro" id="IPR016024">
    <property type="entry name" value="ARM-type_fold"/>
</dbReference>
<evidence type="ECO:0000256" key="1">
    <source>
        <dbReference type="SAM" id="MobiDB-lite"/>
    </source>
</evidence>
<dbReference type="OrthoDB" id="5385189at2759"/>
<proteinExistence type="predicted"/>
<evidence type="ECO:0000313" key="3">
    <source>
        <dbReference type="Proteomes" id="UP000094569"/>
    </source>
</evidence>
<dbReference type="VEuPathDB" id="FungiDB:SI65_04843"/>
<keyword evidence="3" id="KW-1185">Reference proteome</keyword>
<dbReference type="EMBL" id="JXNT01000004">
    <property type="protein sequence ID" value="ODM19857.1"/>
    <property type="molecule type" value="Genomic_DNA"/>
</dbReference>
<gene>
    <name evidence="2" type="ORF">SI65_04843</name>
</gene>
<dbReference type="SUPFAM" id="SSF48371">
    <property type="entry name" value="ARM repeat"/>
    <property type="match status" value="1"/>
</dbReference>
<reference evidence="2 3" key="1">
    <citation type="journal article" date="2016" name="BMC Genomics">
        <title>Comparative genomic and transcriptomic analyses of the Fuzhuan brick tea-fermentation fungus Aspergillus cristatus.</title>
        <authorList>
            <person name="Ge Y."/>
            <person name="Wang Y."/>
            <person name="Liu Y."/>
            <person name="Tan Y."/>
            <person name="Ren X."/>
            <person name="Zhang X."/>
            <person name="Hyde K.D."/>
            <person name="Liu Y."/>
            <person name="Liu Z."/>
        </authorList>
    </citation>
    <scope>NUCLEOTIDE SEQUENCE [LARGE SCALE GENOMIC DNA]</scope>
    <source>
        <strain evidence="2 3">GZAAS20.1005</strain>
    </source>
</reference>
<name>A0A1E3BG17_ASPCR</name>
<dbReference type="Proteomes" id="UP000094569">
    <property type="component" value="Unassembled WGS sequence"/>
</dbReference>
<comment type="caution">
    <text evidence="2">The sequence shown here is derived from an EMBL/GenBank/DDBJ whole genome shotgun (WGS) entry which is preliminary data.</text>
</comment>
<dbReference type="AlphaFoldDB" id="A0A1E3BG17"/>
<feature type="region of interest" description="Disordered" evidence="1">
    <location>
        <begin position="310"/>
        <end position="329"/>
    </location>
</feature>
<protein>
    <submittedName>
        <fullName evidence="2">Uncharacterized protein</fullName>
    </submittedName>
</protein>